<dbReference type="PANTHER" id="PTHR42832:SF3">
    <property type="entry name" value="L-GLUTAMINE--4-(METHYLSULFANYL)-2-OXOBUTANOATE AMINOTRANSFERASE"/>
    <property type="match status" value="1"/>
</dbReference>
<reference evidence="6 7" key="1">
    <citation type="submission" date="2012-12" db="EMBL/GenBank/DDBJ databases">
        <title>Genome assembly of Fulvivirga imtechensis AK7.</title>
        <authorList>
            <person name="Nupur N."/>
            <person name="Khatri I."/>
            <person name="Kumar R."/>
            <person name="Subramanian S."/>
            <person name="Pinnaka A."/>
        </authorList>
    </citation>
    <scope>NUCLEOTIDE SEQUENCE [LARGE SCALE GENOMIC DNA]</scope>
    <source>
        <strain evidence="6 7">AK7</strain>
    </source>
</reference>
<keyword evidence="3 4" id="KW-0808">Transferase</keyword>
<dbReference type="EC" id="2.6.1.-" evidence="4"/>
<dbReference type="GO" id="GO:0008483">
    <property type="term" value="F:transaminase activity"/>
    <property type="evidence" value="ECO:0007669"/>
    <property type="project" value="UniProtKB-KW"/>
</dbReference>
<dbReference type="Gene3D" id="3.40.640.10">
    <property type="entry name" value="Type I PLP-dependent aspartate aminotransferase-like (Major domain)"/>
    <property type="match status" value="1"/>
</dbReference>
<evidence type="ECO:0000313" key="7">
    <source>
        <dbReference type="Proteomes" id="UP000011135"/>
    </source>
</evidence>
<comment type="cofactor">
    <cofactor evidence="1 4">
        <name>pyridoxal 5'-phosphate</name>
        <dbReference type="ChEBI" id="CHEBI:597326"/>
    </cofactor>
</comment>
<protein>
    <recommendedName>
        <fullName evidence="4">Aminotransferase</fullName>
        <ecNumber evidence="4">2.6.1.-</ecNumber>
    </recommendedName>
</protein>
<organism evidence="6 7">
    <name type="scientific">Fulvivirga imtechensis AK7</name>
    <dbReference type="NCBI Taxonomy" id="1237149"/>
    <lineage>
        <taxon>Bacteria</taxon>
        <taxon>Pseudomonadati</taxon>
        <taxon>Bacteroidota</taxon>
        <taxon>Cytophagia</taxon>
        <taxon>Cytophagales</taxon>
        <taxon>Fulvivirgaceae</taxon>
        <taxon>Fulvivirga</taxon>
    </lineage>
</organism>
<gene>
    <name evidence="6" type="ORF">C900_04869</name>
</gene>
<evidence type="ECO:0000256" key="4">
    <source>
        <dbReference type="RuleBase" id="RU000481"/>
    </source>
</evidence>
<dbReference type="AlphaFoldDB" id="L8JQ80"/>
<dbReference type="InterPro" id="IPR015422">
    <property type="entry name" value="PyrdxlP-dep_Trfase_small"/>
</dbReference>
<dbReference type="PROSITE" id="PS00105">
    <property type="entry name" value="AA_TRANSFER_CLASS_1"/>
    <property type="match status" value="1"/>
</dbReference>
<proteinExistence type="inferred from homology"/>
<dbReference type="eggNOG" id="COG0436">
    <property type="taxonomic scope" value="Bacteria"/>
</dbReference>
<name>L8JQ80_9BACT</name>
<dbReference type="InterPro" id="IPR004838">
    <property type="entry name" value="NHTrfase_class1_PyrdxlP-BS"/>
</dbReference>
<evidence type="ECO:0000313" key="6">
    <source>
        <dbReference type="EMBL" id="ELR69644.1"/>
    </source>
</evidence>
<accession>L8JQ80</accession>
<sequence>MIISKANRLNSVKEYYFSSKLRQIKELNDNGMNILNLAIGSPDLAPHEVVLQALTNDVFKQNIHGYQSYKGIDELRKAIADYYMATYRVSLDFGREILPLMGSKEGITHITQAFINPDDTVLVPDPGYPTYRSVSELAHANIEVYHLEEKNNFQIDIESLKQMDLDKAKLMWVNFPNMPTGVQPDMEIMKELVALAKKYQFLIVNDNPYSRILVEEPFSIFQIPGAEDVALELNSLSKSHNMAGWRLGWVCGKSTYIDTVLSIKSNADSGMFYPLQVAASKALQLGDDWYANLNTVYRKRQQKVFELFDWLGCTCNVHQTGLFVWARIPEDIADVEVLVDDLIFKAQIFITPGKIFGKNGERYLRASLCNNEEILDIAISRVKTFVLQKERQAV</sequence>
<dbReference type="PANTHER" id="PTHR42832">
    <property type="entry name" value="AMINO ACID AMINOTRANSFERASE"/>
    <property type="match status" value="1"/>
</dbReference>
<evidence type="ECO:0000256" key="1">
    <source>
        <dbReference type="ARBA" id="ARBA00001933"/>
    </source>
</evidence>
<feature type="domain" description="Aminotransferase class I/classII large" evidence="5">
    <location>
        <begin position="33"/>
        <end position="381"/>
    </location>
</feature>
<dbReference type="EMBL" id="AMZN01000070">
    <property type="protein sequence ID" value="ELR69644.1"/>
    <property type="molecule type" value="Genomic_DNA"/>
</dbReference>
<dbReference type="Proteomes" id="UP000011135">
    <property type="component" value="Unassembled WGS sequence"/>
</dbReference>
<dbReference type="CDD" id="cd00609">
    <property type="entry name" value="AAT_like"/>
    <property type="match status" value="1"/>
</dbReference>
<dbReference type="InterPro" id="IPR050881">
    <property type="entry name" value="LL-DAP_aminotransferase"/>
</dbReference>
<dbReference type="OrthoDB" id="9802328at2"/>
<comment type="caution">
    <text evidence="6">The sequence shown here is derived from an EMBL/GenBank/DDBJ whole genome shotgun (WGS) entry which is preliminary data.</text>
</comment>
<dbReference type="GO" id="GO:0030170">
    <property type="term" value="F:pyridoxal phosphate binding"/>
    <property type="evidence" value="ECO:0007669"/>
    <property type="project" value="InterPro"/>
</dbReference>
<keyword evidence="7" id="KW-1185">Reference proteome</keyword>
<dbReference type="SUPFAM" id="SSF53383">
    <property type="entry name" value="PLP-dependent transferases"/>
    <property type="match status" value="1"/>
</dbReference>
<dbReference type="InterPro" id="IPR004839">
    <property type="entry name" value="Aminotransferase_I/II_large"/>
</dbReference>
<evidence type="ECO:0000256" key="3">
    <source>
        <dbReference type="ARBA" id="ARBA00022679"/>
    </source>
</evidence>
<keyword evidence="2 4" id="KW-0032">Aminotransferase</keyword>
<dbReference type="Pfam" id="PF00155">
    <property type="entry name" value="Aminotran_1_2"/>
    <property type="match status" value="1"/>
</dbReference>
<dbReference type="PATRIC" id="fig|1237149.3.peg.4337"/>
<dbReference type="InterPro" id="IPR015424">
    <property type="entry name" value="PyrdxlP-dep_Trfase"/>
</dbReference>
<dbReference type="InterPro" id="IPR015421">
    <property type="entry name" value="PyrdxlP-dep_Trfase_major"/>
</dbReference>
<evidence type="ECO:0000256" key="2">
    <source>
        <dbReference type="ARBA" id="ARBA00022576"/>
    </source>
</evidence>
<comment type="similarity">
    <text evidence="4">Belongs to the class-I pyridoxal-phosphate-dependent aminotransferase family.</text>
</comment>
<dbReference type="RefSeq" id="WP_009582022.1">
    <property type="nucleotide sequence ID" value="NZ_AMZN01000070.1"/>
</dbReference>
<dbReference type="STRING" id="1237149.C900_04869"/>
<dbReference type="Gene3D" id="3.90.1150.10">
    <property type="entry name" value="Aspartate Aminotransferase, domain 1"/>
    <property type="match status" value="1"/>
</dbReference>
<evidence type="ECO:0000259" key="5">
    <source>
        <dbReference type="Pfam" id="PF00155"/>
    </source>
</evidence>